<feature type="compositionally biased region" description="Basic residues" evidence="1">
    <location>
        <begin position="120"/>
        <end position="145"/>
    </location>
</feature>
<sequence>MFHMADALYEQKMPRRAKQLFVKAFAQHHKPNAGDEDAALQKARQALEERYVRVSGLEWIPRRAAYEIIRDEMSDDSDPQPVRRRASSNSEEELERADSEEELERADSEEELERADSNKKRAPRANRKPAVRKRKRDKVVASKRFKPVDSSDEDEY</sequence>
<feature type="region of interest" description="Disordered" evidence="1">
    <location>
        <begin position="70"/>
        <end position="156"/>
    </location>
</feature>
<accession>A0A3G5EB47</accession>
<reference evidence="2" key="1">
    <citation type="submission" date="2018-08" db="EMBL/GenBank/DDBJ databases">
        <title>Genetic characterization of an alphabaculovirus causing tiger band disease in the oak tasar silkworm, Antheraea proylei.</title>
        <authorList>
            <person name="Tourangbam S."/>
            <person name="Malcolm F.J."/>
            <person name="Luikham R."/>
            <person name="Kshetrimayum M."/>
            <person name="Yumnam R."/>
            <person name="Rajkumari L."/>
        </authorList>
    </citation>
    <scope>NUCLEOTIDE SEQUENCE</scope>
    <source>
        <strain evidence="2">TkhulenIBD</strain>
    </source>
</reference>
<dbReference type="EMBL" id="MH797002">
    <property type="protein sequence ID" value="AYW35439.1"/>
    <property type="molecule type" value="Genomic_DNA"/>
</dbReference>
<organism evidence="2">
    <name type="scientific">Antheraea proylei nucleopolyhedrovirus</name>
    <dbReference type="NCBI Taxonomy" id="2126611"/>
    <lineage>
        <taxon>Viruses</taxon>
        <taxon>Viruses incertae sedis</taxon>
        <taxon>Naldaviricetes</taxon>
        <taxon>Lefavirales</taxon>
        <taxon>Baculoviridae</taxon>
        <taxon>Alphabaculovirus</taxon>
        <taxon>Alphabaculovirus anpernyi</taxon>
    </lineage>
</organism>
<dbReference type="SUPFAM" id="SSF140376">
    <property type="entry name" value="ChaB-like"/>
    <property type="match status" value="1"/>
</dbReference>
<dbReference type="InterPro" id="IPR009317">
    <property type="entry name" value="ChaB"/>
</dbReference>
<gene>
    <name evidence="2" type="primary">chaB</name>
</gene>
<dbReference type="InterPro" id="IPR037205">
    <property type="entry name" value="ChaB_sf"/>
</dbReference>
<protein>
    <submittedName>
        <fullName evidence="2">ChaB</fullName>
    </submittedName>
</protein>
<proteinExistence type="predicted"/>
<name>A0A3G5EB47_NPVAP</name>
<dbReference type="Pfam" id="PF06150">
    <property type="entry name" value="ChaB"/>
    <property type="match status" value="1"/>
</dbReference>
<evidence type="ECO:0000256" key="1">
    <source>
        <dbReference type="SAM" id="MobiDB-lite"/>
    </source>
</evidence>
<feature type="compositionally biased region" description="Acidic residues" evidence="1">
    <location>
        <begin position="90"/>
        <end position="113"/>
    </location>
</feature>
<evidence type="ECO:0000313" key="2">
    <source>
        <dbReference type="EMBL" id="AYW35439.1"/>
    </source>
</evidence>